<keyword evidence="2" id="KW-1133">Transmembrane helix</keyword>
<keyword evidence="2" id="KW-0812">Transmembrane</keyword>
<organism evidence="3 4">
    <name type="scientific">Thioclava indica</name>
    <dbReference type="NCBI Taxonomy" id="1353528"/>
    <lineage>
        <taxon>Bacteria</taxon>
        <taxon>Pseudomonadati</taxon>
        <taxon>Pseudomonadota</taxon>
        <taxon>Alphaproteobacteria</taxon>
        <taxon>Rhodobacterales</taxon>
        <taxon>Paracoccaceae</taxon>
        <taxon>Thioclava</taxon>
    </lineage>
</organism>
<feature type="transmembrane region" description="Helical" evidence="2">
    <location>
        <begin position="12"/>
        <end position="35"/>
    </location>
</feature>
<evidence type="ECO:0000256" key="1">
    <source>
        <dbReference type="SAM" id="MobiDB-lite"/>
    </source>
</evidence>
<dbReference type="EMBL" id="AUNB01000013">
    <property type="protein sequence ID" value="KEO60909.1"/>
    <property type="molecule type" value="Genomic_DNA"/>
</dbReference>
<sequence>MAESGSGNCRGLRWALIVSVTLNLLIVGVIAGGILGHDRHPPRPVVGDVKLGAFTNALSKEDREALREAAQKRGNAFRDMRRQSRADMAALINALEADPWNRTEVEQIFARHQSRISKRVQIGDTLIFERIDAMSPAQRQEFAQRLSDGAKRFEKRKDRGDKGNRKDAPSAQDAPN</sequence>
<dbReference type="Pfam" id="PF13801">
    <property type="entry name" value="Metal_resist"/>
    <property type="match status" value="1"/>
</dbReference>
<evidence type="ECO:0008006" key="5">
    <source>
        <dbReference type="Google" id="ProtNLM"/>
    </source>
</evidence>
<dbReference type="STRING" id="1353528.DT23_11870"/>
<accession>A0A074JWP4</accession>
<evidence type="ECO:0000256" key="2">
    <source>
        <dbReference type="SAM" id="Phobius"/>
    </source>
</evidence>
<proteinExistence type="predicted"/>
<dbReference type="RefSeq" id="WP_038128826.1">
    <property type="nucleotide sequence ID" value="NZ_AUNB01000013.1"/>
</dbReference>
<name>A0A074JWP4_9RHOB</name>
<keyword evidence="4" id="KW-1185">Reference proteome</keyword>
<feature type="region of interest" description="Disordered" evidence="1">
    <location>
        <begin position="137"/>
        <end position="176"/>
    </location>
</feature>
<gene>
    <name evidence="3" type="ORF">DT23_11870</name>
</gene>
<dbReference type="eggNOG" id="COG5612">
    <property type="taxonomic scope" value="Bacteria"/>
</dbReference>
<evidence type="ECO:0000313" key="4">
    <source>
        <dbReference type="Proteomes" id="UP000027471"/>
    </source>
</evidence>
<dbReference type="OrthoDB" id="7688532at2"/>
<dbReference type="AlphaFoldDB" id="A0A074JWP4"/>
<dbReference type="InterPro" id="IPR025961">
    <property type="entry name" value="Metal_resist"/>
</dbReference>
<dbReference type="Proteomes" id="UP000027471">
    <property type="component" value="Unassembled WGS sequence"/>
</dbReference>
<protein>
    <recommendedName>
        <fullName evidence="5">Periplasmic heavy metal sensor</fullName>
    </recommendedName>
</protein>
<reference evidence="3 4" key="1">
    <citation type="journal article" date="2015" name="Antonie Van Leeuwenhoek">
        <title>Thioclava indica sp. nov., isolated from surface seawater of the Indian Ocean.</title>
        <authorList>
            <person name="Liu Y."/>
            <person name="Lai Q."/>
            <person name="Du J."/>
            <person name="Xu H."/>
            <person name="Jiang L."/>
            <person name="Shao Z."/>
        </authorList>
    </citation>
    <scope>NUCLEOTIDE SEQUENCE [LARGE SCALE GENOMIC DNA]</scope>
    <source>
        <strain evidence="3 4">DT23-4</strain>
    </source>
</reference>
<keyword evidence="2" id="KW-0472">Membrane</keyword>
<evidence type="ECO:0000313" key="3">
    <source>
        <dbReference type="EMBL" id="KEO60909.1"/>
    </source>
</evidence>
<comment type="caution">
    <text evidence="3">The sequence shown here is derived from an EMBL/GenBank/DDBJ whole genome shotgun (WGS) entry which is preliminary data.</text>
</comment>
<feature type="compositionally biased region" description="Basic and acidic residues" evidence="1">
    <location>
        <begin position="148"/>
        <end position="168"/>
    </location>
</feature>